<accession>A0AAN6DZA2</accession>
<evidence type="ECO:0000313" key="3">
    <source>
        <dbReference type="EMBL" id="KAI1615360.1"/>
    </source>
</evidence>
<dbReference type="EMBL" id="MU404352">
    <property type="protein sequence ID" value="KAI1615360.1"/>
    <property type="molecule type" value="Genomic_DNA"/>
</dbReference>
<keyword evidence="2" id="KW-1133">Transmembrane helix</keyword>
<keyword evidence="2" id="KW-0472">Membrane</keyword>
<keyword evidence="2" id="KW-0812">Transmembrane</keyword>
<feature type="transmembrane region" description="Helical" evidence="2">
    <location>
        <begin position="138"/>
        <end position="155"/>
    </location>
</feature>
<keyword evidence="4" id="KW-1185">Reference proteome</keyword>
<proteinExistence type="predicted"/>
<dbReference type="Pfam" id="PF14087">
    <property type="entry name" value="DUF4267"/>
    <property type="match status" value="1"/>
</dbReference>
<sequence>MHVQYLLSTIAQVAALLVGLMATAAGVRGILKPNDFATSFGLPSTRSPAWLSQHGSDSTSEKDTERPATPTSTSETQSENPFIAVVGVRNIALGLSLLVFTLLRNKQTTGILLLCNQVSMIGDTIITQRKGTPGSSTHHIVAGVVFALLGGYMAMSK</sequence>
<dbReference type="Proteomes" id="UP001203852">
    <property type="component" value="Unassembled WGS sequence"/>
</dbReference>
<gene>
    <name evidence="3" type="ORF">EDD36DRAFT_462876</name>
</gene>
<evidence type="ECO:0000256" key="1">
    <source>
        <dbReference type="SAM" id="MobiDB-lite"/>
    </source>
</evidence>
<feature type="region of interest" description="Disordered" evidence="1">
    <location>
        <begin position="47"/>
        <end position="77"/>
    </location>
</feature>
<protein>
    <submittedName>
        <fullName evidence="3">Uncharacterized protein</fullName>
    </submittedName>
</protein>
<dbReference type="AlphaFoldDB" id="A0AAN6DZA2"/>
<evidence type="ECO:0000313" key="4">
    <source>
        <dbReference type="Proteomes" id="UP001203852"/>
    </source>
</evidence>
<reference evidence="3" key="1">
    <citation type="journal article" date="2022" name="bioRxiv">
        <title>Deciphering the potential niche of two novel black yeast fungi from a biological soil crust based on their genomes, phenotypes, and melanin regulation.</title>
        <authorList>
            <consortium name="DOE Joint Genome Institute"/>
            <person name="Carr E.C."/>
            <person name="Barton Q."/>
            <person name="Grambo S."/>
            <person name="Sullivan M."/>
            <person name="Renfro C.M."/>
            <person name="Kuo A."/>
            <person name="Pangilinan J."/>
            <person name="Lipzen A."/>
            <person name="Keymanesh K."/>
            <person name="Savage E."/>
            <person name="Barry K."/>
            <person name="Grigoriev I.V."/>
            <person name="Riekhof W.R."/>
            <person name="Harris S.S."/>
        </authorList>
    </citation>
    <scope>NUCLEOTIDE SEQUENCE</scope>
    <source>
        <strain evidence="3">JF 03-4F</strain>
    </source>
</reference>
<feature type="transmembrane region" description="Helical" evidence="2">
    <location>
        <begin position="82"/>
        <end position="103"/>
    </location>
</feature>
<organism evidence="3 4">
    <name type="scientific">Exophiala viscosa</name>
    <dbReference type="NCBI Taxonomy" id="2486360"/>
    <lineage>
        <taxon>Eukaryota</taxon>
        <taxon>Fungi</taxon>
        <taxon>Dikarya</taxon>
        <taxon>Ascomycota</taxon>
        <taxon>Pezizomycotina</taxon>
        <taxon>Eurotiomycetes</taxon>
        <taxon>Chaetothyriomycetidae</taxon>
        <taxon>Chaetothyriales</taxon>
        <taxon>Herpotrichiellaceae</taxon>
        <taxon>Exophiala</taxon>
    </lineage>
</organism>
<name>A0AAN6DZA2_9EURO</name>
<dbReference type="InterPro" id="IPR025363">
    <property type="entry name" value="DUF4267"/>
</dbReference>
<comment type="caution">
    <text evidence="3">The sequence shown here is derived from an EMBL/GenBank/DDBJ whole genome shotgun (WGS) entry which is preliminary data.</text>
</comment>
<evidence type="ECO:0000256" key="2">
    <source>
        <dbReference type="SAM" id="Phobius"/>
    </source>
</evidence>